<feature type="region of interest" description="Disordered" evidence="4">
    <location>
        <begin position="335"/>
        <end position="363"/>
    </location>
</feature>
<evidence type="ECO:0000313" key="7">
    <source>
        <dbReference type="EMBL" id="KAK4575973.1"/>
    </source>
</evidence>
<dbReference type="EMBL" id="JAXUIC010000008">
    <property type="protein sequence ID" value="KAK4575973.1"/>
    <property type="molecule type" value="Genomic_DNA"/>
</dbReference>
<keyword evidence="2" id="KW-0547">Nucleotide-binding</keyword>
<dbReference type="Pfam" id="PF12327">
    <property type="entry name" value="FtsZ_C"/>
    <property type="match status" value="1"/>
</dbReference>
<dbReference type="InterPro" id="IPR017975">
    <property type="entry name" value="Tubulin_CS"/>
</dbReference>
<dbReference type="HAMAP" id="MF_00909">
    <property type="entry name" value="FtsZ"/>
    <property type="match status" value="1"/>
</dbReference>
<evidence type="ECO:0000256" key="1">
    <source>
        <dbReference type="ARBA" id="ARBA00009690"/>
    </source>
</evidence>
<dbReference type="InterPro" id="IPR020805">
    <property type="entry name" value="Cell_div_FtsZ_CS"/>
</dbReference>
<comment type="caution">
    <text evidence="7">The sequence shown here is derived from an EMBL/GenBank/DDBJ whole genome shotgun (WGS) entry which is preliminary data.</text>
</comment>
<dbReference type="GO" id="GO:0005525">
    <property type="term" value="F:GTP binding"/>
    <property type="evidence" value="ECO:0007669"/>
    <property type="project" value="UniProtKB-KW"/>
</dbReference>
<dbReference type="GO" id="GO:0003924">
    <property type="term" value="F:GTPase activity"/>
    <property type="evidence" value="ECO:0007669"/>
    <property type="project" value="InterPro"/>
</dbReference>
<accession>A0AAN7EMC9</accession>
<dbReference type="PROSITE" id="PS01135">
    <property type="entry name" value="FTSZ_2"/>
    <property type="match status" value="1"/>
</dbReference>
<dbReference type="PANTHER" id="PTHR30314">
    <property type="entry name" value="CELL DIVISION PROTEIN FTSZ-RELATED"/>
    <property type="match status" value="1"/>
</dbReference>
<gene>
    <name evidence="7" type="ORF">RGQ29_026790</name>
</gene>
<dbReference type="InterPro" id="IPR018316">
    <property type="entry name" value="Tubulin/FtsZ_2-layer-sand-dom"/>
</dbReference>
<dbReference type="FunFam" id="3.30.1330.20:FF:000010">
    <property type="entry name" value="Cell division protein FtsZ 1, chloroplastic"/>
    <property type="match status" value="1"/>
</dbReference>
<dbReference type="InterPro" id="IPR037103">
    <property type="entry name" value="Tubulin/FtsZ-like_C"/>
</dbReference>
<dbReference type="InterPro" id="IPR000158">
    <property type="entry name" value="Cell_div_FtsZ"/>
</dbReference>
<dbReference type="Pfam" id="PF00091">
    <property type="entry name" value="Tubulin"/>
    <property type="match status" value="1"/>
</dbReference>
<dbReference type="SUPFAM" id="SSF55307">
    <property type="entry name" value="Tubulin C-terminal domain-like"/>
    <property type="match status" value="1"/>
</dbReference>
<dbReference type="SUPFAM" id="SSF52490">
    <property type="entry name" value="Tubulin nucleotide-binding domain-like"/>
    <property type="match status" value="1"/>
</dbReference>
<comment type="similarity">
    <text evidence="1">Belongs to the FtsZ family.</text>
</comment>
<dbReference type="Gene3D" id="3.30.1330.20">
    <property type="entry name" value="Tubulin/FtsZ, C-terminal domain"/>
    <property type="match status" value="1"/>
</dbReference>
<dbReference type="PROSITE" id="PS00227">
    <property type="entry name" value="TUBULIN"/>
    <property type="match status" value="1"/>
</dbReference>
<dbReference type="GO" id="GO:0032153">
    <property type="term" value="C:cell division site"/>
    <property type="evidence" value="ECO:0007669"/>
    <property type="project" value="TreeGrafter"/>
</dbReference>
<dbReference type="GO" id="GO:0009507">
    <property type="term" value="C:chloroplast"/>
    <property type="evidence" value="ECO:0007669"/>
    <property type="project" value="TreeGrafter"/>
</dbReference>
<keyword evidence="8" id="KW-1185">Reference proteome</keyword>
<evidence type="ECO:0000259" key="6">
    <source>
        <dbReference type="SMART" id="SM00865"/>
    </source>
</evidence>
<dbReference type="GO" id="GO:0007017">
    <property type="term" value="P:microtubule-based process"/>
    <property type="evidence" value="ECO:0007669"/>
    <property type="project" value="InterPro"/>
</dbReference>
<feature type="domain" description="Tubulin/FtsZ GTPase" evidence="5">
    <location>
        <begin position="63"/>
        <end position="260"/>
    </location>
</feature>
<dbReference type="Gene3D" id="3.40.50.1440">
    <property type="entry name" value="Tubulin/FtsZ, GTPase domain"/>
    <property type="match status" value="1"/>
</dbReference>
<evidence type="ECO:0000256" key="2">
    <source>
        <dbReference type="ARBA" id="ARBA00022741"/>
    </source>
</evidence>
<organism evidence="7 8">
    <name type="scientific">Quercus rubra</name>
    <name type="common">Northern red oak</name>
    <name type="synonym">Quercus borealis</name>
    <dbReference type="NCBI Taxonomy" id="3512"/>
    <lineage>
        <taxon>Eukaryota</taxon>
        <taxon>Viridiplantae</taxon>
        <taxon>Streptophyta</taxon>
        <taxon>Embryophyta</taxon>
        <taxon>Tracheophyta</taxon>
        <taxon>Spermatophyta</taxon>
        <taxon>Magnoliopsida</taxon>
        <taxon>eudicotyledons</taxon>
        <taxon>Gunneridae</taxon>
        <taxon>Pentapetalae</taxon>
        <taxon>rosids</taxon>
        <taxon>fabids</taxon>
        <taxon>Fagales</taxon>
        <taxon>Fagaceae</taxon>
        <taxon>Quercus</taxon>
    </lineage>
</organism>
<sequence>MATLQLTNPNELMISSPSIPTPFQHKSLPFRKCFSQRKSSNSSQKRHRFGVVSCSFTPMESAKIKVVGVGGGGNNAVNRMIGSGLHGVDFYAINTDAQALLQSAAENPLQIGELLTRGLGTGGNPLLGEQAAEESKEAIANALKGSDLVFITAGMGGGTGSGAAPIVAQISKEAGYLTVGVVTYPFSFEGRKRSLQIPGLVNVDFADVKAVMKDSGTAMLGVGVSSSKNRAEEAAEQATLAPLIGSSIQSATGVVYNITGGKDITLQEVNRVSQVVTSLADPSANIIFGAVVDDRYNGEIHVTIIATGFSQSFQKKLLTDPKAAKLIDKVPVDQESQGMPFPLKSPTSPSTVPSRPSHRKLFF</sequence>
<protein>
    <submittedName>
        <fullName evidence="7">Uncharacterized protein</fullName>
    </submittedName>
</protein>
<dbReference type="InterPro" id="IPR045061">
    <property type="entry name" value="FtsZ/CetZ"/>
</dbReference>
<proteinExistence type="inferred from homology"/>
<evidence type="ECO:0000313" key="8">
    <source>
        <dbReference type="Proteomes" id="UP001324115"/>
    </source>
</evidence>
<evidence type="ECO:0000259" key="5">
    <source>
        <dbReference type="SMART" id="SM00864"/>
    </source>
</evidence>
<dbReference type="SMART" id="SM00865">
    <property type="entry name" value="Tubulin_C"/>
    <property type="match status" value="1"/>
</dbReference>
<dbReference type="PRINTS" id="PR00423">
    <property type="entry name" value="CELLDVISFTSZ"/>
</dbReference>
<feature type="domain" description="Tubulin/FtsZ 2-layer sandwich" evidence="6">
    <location>
        <begin position="201"/>
        <end position="318"/>
    </location>
</feature>
<dbReference type="Proteomes" id="UP001324115">
    <property type="component" value="Unassembled WGS sequence"/>
</dbReference>
<dbReference type="PANTHER" id="PTHR30314:SF12">
    <property type="entry name" value="CELL DIVISION PROTEIN FTSZ HOMOLOG 1, CHLOROPLASTIC"/>
    <property type="match status" value="1"/>
</dbReference>
<dbReference type="PROSITE" id="PS01134">
    <property type="entry name" value="FTSZ_1"/>
    <property type="match status" value="1"/>
</dbReference>
<reference evidence="7 8" key="1">
    <citation type="journal article" date="2023" name="G3 (Bethesda)">
        <title>A haplotype-resolved chromosome-scale genome for Quercus rubra L. provides insights into the genetics of adaptive traits for red oak species.</title>
        <authorList>
            <person name="Kapoor B."/>
            <person name="Jenkins J."/>
            <person name="Schmutz J."/>
            <person name="Zhebentyayeva T."/>
            <person name="Kuelheim C."/>
            <person name="Coggeshall M."/>
            <person name="Heim C."/>
            <person name="Lasky J.R."/>
            <person name="Leites L."/>
            <person name="Islam-Faridi N."/>
            <person name="Romero-Severson J."/>
            <person name="DeLeo V.L."/>
            <person name="Lucas S.M."/>
            <person name="Lazic D."/>
            <person name="Gailing O."/>
            <person name="Carlson J."/>
            <person name="Staton M."/>
        </authorList>
    </citation>
    <scope>NUCLEOTIDE SEQUENCE [LARGE SCALE GENOMIC DNA]</scope>
    <source>
        <strain evidence="7">Pseudo-F2</strain>
    </source>
</reference>
<dbReference type="InterPro" id="IPR036525">
    <property type="entry name" value="Tubulin/FtsZ_GTPase_sf"/>
</dbReference>
<dbReference type="SMART" id="SM00864">
    <property type="entry name" value="Tubulin"/>
    <property type="match status" value="1"/>
</dbReference>
<dbReference type="GO" id="GO:0051301">
    <property type="term" value="P:cell division"/>
    <property type="evidence" value="ECO:0007669"/>
    <property type="project" value="TreeGrafter"/>
</dbReference>
<dbReference type="CDD" id="cd02201">
    <property type="entry name" value="FtsZ_type1"/>
    <property type="match status" value="1"/>
</dbReference>
<dbReference type="InterPro" id="IPR008280">
    <property type="entry name" value="Tub_FtsZ_C"/>
</dbReference>
<dbReference type="GO" id="GO:0010020">
    <property type="term" value="P:chloroplast fission"/>
    <property type="evidence" value="ECO:0007669"/>
    <property type="project" value="TreeGrafter"/>
</dbReference>
<feature type="compositionally biased region" description="Low complexity" evidence="4">
    <location>
        <begin position="342"/>
        <end position="355"/>
    </location>
</feature>
<dbReference type="GO" id="GO:0005874">
    <property type="term" value="C:microtubule"/>
    <property type="evidence" value="ECO:0007669"/>
    <property type="project" value="InterPro"/>
</dbReference>
<dbReference type="AlphaFoldDB" id="A0AAN7EMC9"/>
<evidence type="ECO:0000256" key="3">
    <source>
        <dbReference type="ARBA" id="ARBA00023134"/>
    </source>
</evidence>
<evidence type="ECO:0000256" key="4">
    <source>
        <dbReference type="SAM" id="MobiDB-lite"/>
    </source>
</evidence>
<dbReference type="InterPro" id="IPR003008">
    <property type="entry name" value="Tubulin_FtsZ_GTPase"/>
</dbReference>
<name>A0AAN7EMC9_QUERU</name>
<dbReference type="InterPro" id="IPR024757">
    <property type="entry name" value="FtsZ_C"/>
</dbReference>
<keyword evidence="3" id="KW-0342">GTP-binding</keyword>